<keyword evidence="3" id="KW-1185">Reference proteome</keyword>
<evidence type="ECO:0000259" key="1">
    <source>
        <dbReference type="Pfam" id="PF24032"/>
    </source>
</evidence>
<dbReference type="InterPro" id="IPR056937">
    <property type="entry name" value="YqbQ/XkdQ"/>
</dbReference>
<dbReference type="RefSeq" id="WP_149734782.1">
    <property type="nucleotide sequence ID" value="NZ_FQZD01000014.1"/>
</dbReference>
<proteinExistence type="predicted"/>
<protein>
    <recommendedName>
        <fullName evidence="1">YqbQ/XkdQ domain-containing protein</fullName>
    </recommendedName>
</protein>
<dbReference type="AlphaFoldDB" id="A0A1M6HLK1"/>
<dbReference type="Proteomes" id="UP000322917">
    <property type="component" value="Unassembled WGS sequence"/>
</dbReference>
<dbReference type="EMBL" id="FQZD01000014">
    <property type="protein sequence ID" value="SHJ23049.1"/>
    <property type="molecule type" value="Genomic_DNA"/>
</dbReference>
<sequence>MITPGVCKYDVILQNKYFLRECIQSLSLEDRLSEIAYCAKCKLAVPGNQFTGLPVITPGMEIRVSGTRFGESKYSYLIQPGVVWTFNIDNKARRNWDLTIYDRLIYLAKSDDQYLFEEGSTAASRIEQICSDWNIPVLSIPDTGVGLARDVVRAKSIWSIMQDQLKETAEKDGKLYTIRMQPDGLELFEIGSNKDPWVFEFPVNLVSVSQKQTLDGAVTKVKVLGKGSEGELAPVESETSADTDKYGTIQKVVQYKKGTDADTTSKKANNMLGGIQETVTVESIDINTIRNGDKVLVEGWPDGLYVISVRHTCGSPGKMQMELASLEYIKRKFYHAEKSV</sequence>
<organism evidence="2 3">
    <name type="scientific">Propionispora hippei DSM 15287</name>
    <dbReference type="NCBI Taxonomy" id="1123003"/>
    <lineage>
        <taxon>Bacteria</taxon>
        <taxon>Bacillati</taxon>
        <taxon>Bacillota</taxon>
        <taxon>Negativicutes</taxon>
        <taxon>Selenomonadales</taxon>
        <taxon>Sporomusaceae</taxon>
        <taxon>Propionispora</taxon>
    </lineage>
</organism>
<dbReference type="OrthoDB" id="2651947at2"/>
<reference evidence="2 3" key="1">
    <citation type="submission" date="2016-11" db="EMBL/GenBank/DDBJ databases">
        <authorList>
            <person name="Varghese N."/>
            <person name="Submissions S."/>
        </authorList>
    </citation>
    <scope>NUCLEOTIDE SEQUENCE [LARGE SCALE GENOMIC DNA]</scope>
    <source>
        <strain evidence="2 3">DSM 15287</strain>
    </source>
</reference>
<dbReference type="Pfam" id="PF24032">
    <property type="entry name" value="YQBQ"/>
    <property type="match status" value="1"/>
</dbReference>
<gene>
    <name evidence="2" type="ORF">SAMN02745170_02025</name>
</gene>
<evidence type="ECO:0000313" key="3">
    <source>
        <dbReference type="Proteomes" id="UP000322917"/>
    </source>
</evidence>
<feature type="domain" description="YqbQ/XkdQ" evidence="1">
    <location>
        <begin position="86"/>
        <end position="323"/>
    </location>
</feature>
<accession>A0A1M6HLK1</accession>
<name>A0A1M6HLK1_9FIRM</name>
<evidence type="ECO:0000313" key="2">
    <source>
        <dbReference type="EMBL" id="SHJ23049.1"/>
    </source>
</evidence>